<feature type="transmembrane region" description="Helical" evidence="1">
    <location>
        <begin position="167"/>
        <end position="188"/>
    </location>
</feature>
<protein>
    <recommendedName>
        <fullName evidence="4">Flippase-like domain-containing protein</fullName>
    </recommendedName>
</protein>
<feature type="transmembrane region" description="Helical" evidence="1">
    <location>
        <begin position="12"/>
        <end position="30"/>
    </location>
</feature>
<keyword evidence="1" id="KW-0472">Membrane</keyword>
<feature type="transmembrane region" description="Helical" evidence="1">
    <location>
        <begin position="241"/>
        <end position="264"/>
    </location>
</feature>
<evidence type="ECO:0000313" key="3">
    <source>
        <dbReference type="Proteomes" id="UP001597472"/>
    </source>
</evidence>
<feature type="transmembrane region" description="Helical" evidence="1">
    <location>
        <begin position="129"/>
        <end position="155"/>
    </location>
</feature>
<feature type="transmembrane region" description="Helical" evidence="1">
    <location>
        <begin position="295"/>
        <end position="315"/>
    </location>
</feature>
<dbReference type="EMBL" id="JBHULS010000002">
    <property type="protein sequence ID" value="MFD2551151.1"/>
    <property type="molecule type" value="Genomic_DNA"/>
</dbReference>
<reference evidence="3" key="1">
    <citation type="journal article" date="2019" name="Int. J. Syst. Evol. Microbiol.">
        <title>The Global Catalogue of Microorganisms (GCM) 10K type strain sequencing project: providing services to taxonomists for standard genome sequencing and annotation.</title>
        <authorList>
            <consortium name="The Broad Institute Genomics Platform"/>
            <consortium name="The Broad Institute Genome Sequencing Center for Infectious Disease"/>
            <person name="Wu L."/>
            <person name="Ma J."/>
        </authorList>
    </citation>
    <scope>NUCLEOTIDE SEQUENCE [LARGE SCALE GENOMIC DNA]</scope>
    <source>
        <strain evidence="3">KCTC 42587</strain>
    </source>
</reference>
<feature type="transmembrane region" description="Helical" evidence="1">
    <location>
        <begin position="50"/>
        <end position="72"/>
    </location>
</feature>
<feature type="transmembrane region" description="Helical" evidence="1">
    <location>
        <begin position="209"/>
        <end position="235"/>
    </location>
</feature>
<dbReference type="Proteomes" id="UP001597472">
    <property type="component" value="Unassembled WGS sequence"/>
</dbReference>
<dbReference type="RefSeq" id="WP_376892263.1">
    <property type="nucleotide sequence ID" value="NZ_JBHULS010000002.1"/>
</dbReference>
<evidence type="ECO:0008006" key="4">
    <source>
        <dbReference type="Google" id="ProtNLM"/>
    </source>
</evidence>
<gene>
    <name evidence="2" type="ORF">ACFSQP_04920</name>
</gene>
<evidence type="ECO:0000313" key="2">
    <source>
        <dbReference type="EMBL" id="MFD2551151.1"/>
    </source>
</evidence>
<name>A0ABW5KTW0_9FLAO</name>
<sequence>MLQNISHKTKQFFFVLVKIGVVVAAFYFIYNKLTKDPDLDFYHFLDLVIQSNLITLKTCSVLLVLTCLNWYLEIMKWRVLVTTLAPISFYKAAEQCLSALTASLFTPNRVGEYGVKALYYKASKRKQIVALNLIGNSLQMAVTIGFGCFGLSVFVRSFNTKLATVNISIFLLGTLFFGLTLLFIVYKLKNKWLFLDTTLGYFKNIPCKTYALAFLFSVVRYGIFSFQFYFVLALFNNAITFYQAFIGITSMYLLVSIIPSIVIFDVLVKTSVAIYIFQFLDISSVSVLSTVTVMWLLNFVFPSIFGSIFVLKLPLPKS</sequence>
<keyword evidence="3" id="KW-1185">Reference proteome</keyword>
<proteinExistence type="predicted"/>
<comment type="caution">
    <text evidence="2">The sequence shown here is derived from an EMBL/GenBank/DDBJ whole genome shotgun (WGS) entry which is preliminary data.</text>
</comment>
<keyword evidence="1" id="KW-1133">Transmembrane helix</keyword>
<organism evidence="2 3">
    <name type="scientific">Bizionia sediminis</name>
    <dbReference type="NCBI Taxonomy" id="1737064"/>
    <lineage>
        <taxon>Bacteria</taxon>
        <taxon>Pseudomonadati</taxon>
        <taxon>Bacteroidota</taxon>
        <taxon>Flavobacteriia</taxon>
        <taxon>Flavobacteriales</taxon>
        <taxon>Flavobacteriaceae</taxon>
        <taxon>Bizionia</taxon>
    </lineage>
</organism>
<accession>A0ABW5KTW0</accession>
<evidence type="ECO:0000256" key="1">
    <source>
        <dbReference type="SAM" id="Phobius"/>
    </source>
</evidence>
<keyword evidence="1" id="KW-0812">Transmembrane</keyword>